<reference evidence="2" key="1">
    <citation type="submission" date="2021-04" db="EMBL/GenBank/DDBJ databases">
        <title>Phylogenetic analysis of Acidobacteriaceae.</title>
        <authorList>
            <person name="Qiu L."/>
            <person name="Zhang Q."/>
        </authorList>
    </citation>
    <scope>NUCLEOTIDE SEQUENCE</scope>
    <source>
        <strain evidence="2">DSM 25168</strain>
    </source>
</reference>
<dbReference type="EMBL" id="CP093313">
    <property type="protein sequence ID" value="UWZ85474.1"/>
    <property type="molecule type" value="Genomic_DNA"/>
</dbReference>
<dbReference type="Pfam" id="PF13646">
    <property type="entry name" value="HEAT_2"/>
    <property type="match status" value="1"/>
</dbReference>
<proteinExistence type="predicted"/>
<evidence type="ECO:0000313" key="2">
    <source>
        <dbReference type="EMBL" id="UWZ85474.1"/>
    </source>
</evidence>
<dbReference type="Proteomes" id="UP001059380">
    <property type="component" value="Chromosome"/>
</dbReference>
<keyword evidence="1" id="KW-0812">Transmembrane</keyword>
<keyword evidence="3" id="KW-1185">Reference proteome</keyword>
<gene>
    <name evidence="2" type="ORF">MOP44_05910</name>
</gene>
<name>A0A9J7BUP3_9BACT</name>
<keyword evidence="1" id="KW-0472">Membrane</keyword>
<dbReference type="InterPro" id="IPR016024">
    <property type="entry name" value="ARM-type_fold"/>
</dbReference>
<keyword evidence="1" id="KW-1133">Transmembrane helix</keyword>
<accession>A0A9J7BUP3</accession>
<protein>
    <submittedName>
        <fullName evidence="2">HEAT repeat domain-containing protein</fullName>
    </submittedName>
</protein>
<dbReference type="AlphaFoldDB" id="A0A9J7BUP3"/>
<dbReference type="SUPFAM" id="SSF48371">
    <property type="entry name" value="ARM repeat"/>
    <property type="match status" value="1"/>
</dbReference>
<organism evidence="2 3">
    <name type="scientific">Occallatibacter riparius</name>
    <dbReference type="NCBI Taxonomy" id="1002689"/>
    <lineage>
        <taxon>Bacteria</taxon>
        <taxon>Pseudomonadati</taxon>
        <taxon>Acidobacteriota</taxon>
        <taxon>Terriglobia</taxon>
        <taxon>Terriglobales</taxon>
        <taxon>Acidobacteriaceae</taxon>
        <taxon>Occallatibacter</taxon>
    </lineage>
</organism>
<dbReference type="RefSeq" id="WP_260795015.1">
    <property type="nucleotide sequence ID" value="NZ_CP093313.1"/>
</dbReference>
<dbReference type="Gene3D" id="1.25.10.10">
    <property type="entry name" value="Leucine-rich Repeat Variant"/>
    <property type="match status" value="1"/>
</dbReference>
<dbReference type="KEGG" id="orp:MOP44_05910"/>
<dbReference type="InterPro" id="IPR011989">
    <property type="entry name" value="ARM-like"/>
</dbReference>
<evidence type="ECO:0000256" key="1">
    <source>
        <dbReference type="SAM" id="Phobius"/>
    </source>
</evidence>
<evidence type="ECO:0000313" key="3">
    <source>
        <dbReference type="Proteomes" id="UP001059380"/>
    </source>
</evidence>
<sequence length="326" mass="35420">MAHERIVMAAYGELADDAAHELDRHLATCQGCAQEKDQLQALKLLSEAYPVCDPDPNLVARSRMRLEEALDAIPPKRWFERLLQRLRNNAASLQAAPIAACLLLIIGGGAGSLAGFHIAQVRAVRIAENATQATVQPAAEGQLAALQGPQVPGEVANIASIVHEPNSEFVEVHYNQIVPQKIRGTLDDQRIRQLLMLASANAANPGIRDDSIGLLAAECRAGHQCTNIRDALLVALRYDRSAAVRQKALEGLQPYIAEDFGVRDAVLEALLNDPEPRIRTAAINMLEPVDADTSVRQVLRSVANTDQNPHIRLASRQVLSHVGEIQ</sequence>
<feature type="transmembrane region" description="Helical" evidence="1">
    <location>
        <begin position="95"/>
        <end position="119"/>
    </location>
</feature>